<sequence>MDQGHKHIYDLCKEYMHAYVLVETSSGEKVDGIITGLDDEYVYMAVPIGGGELEIESPSMDESRFFGYPPHPGFGGYGYGYYGGGYYPRPRFRRVILPLVAIAALTLLPWY</sequence>
<reference evidence="1 2" key="1">
    <citation type="submission" date="2023-10" db="EMBL/GenBank/DDBJ databases">
        <title>179-bfca-hs.</title>
        <authorList>
            <person name="Miliotis G."/>
            <person name="Sengupta P."/>
            <person name="Hameed A."/>
            <person name="Chuvochina M."/>
            <person name="Mcdonagh F."/>
            <person name="Simpson A.C."/>
            <person name="Singh N.K."/>
            <person name="Rekha P.D."/>
            <person name="Raman K."/>
            <person name="Hugenholtz P."/>
            <person name="Venkateswaran K."/>
        </authorList>
    </citation>
    <scope>NUCLEOTIDE SEQUENCE [LARGE SCALE GENOMIC DNA]</scope>
    <source>
        <strain evidence="1 2">179-BFC-A-HS</strain>
    </source>
</reference>
<dbReference type="EMBL" id="JAROCA020000001">
    <property type="protein sequence ID" value="MDY0406185.1"/>
    <property type="molecule type" value="Genomic_DNA"/>
</dbReference>
<evidence type="ECO:0000313" key="2">
    <source>
        <dbReference type="Proteomes" id="UP001228376"/>
    </source>
</evidence>
<name>A0ABU5CIN4_9BACI</name>
<comment type="caution">
    <text evidence="1">The sequence shown here is derived from an EMBL/GenBank/DDBJ whole genome shotgun (WGS) entry which is preliminary data.</text>
</comment>
<accession>A0ABU5CIN4</accession>
<keyword evidence="2" id="KW-1185">Reference proteome</keyword>
<dbReference type="Proteomes" id="UP001228376">
    <property type="component" value="Unassembled WGS sequence"/>
</dbReference>
<gene>
    <name evidence="1" type="ORF">P5G51_013000</name>
</gene>
<proteinExistence type="predicted"/>
<dbReference type="RefSeq" id="WP_306065979.1">
    <property type="nucleotide sequence ID" value="NZ_JAROCA020000001.1"/>
</dbReference>
<protein>
    <submittedName>
        <fullName evidence="1">Uncharacterized protein</fullName>
    </submittedName>
</protein>
<evidence type="ECO:0000313" key="1">
    <source>
        <dbReference type="EMBL" id="MDY0406185.1"/>
    </source>
</evidence>
<organism evidence="1 2">
    <name type="scientific">Tigheibacillus jepli</name>
    <dbReference type="NCBI Taxonomy" id="3035914"/>
    <lineage>
        <taxon>Bacteria</taxon>
        <taxon>Bacillati</taxon>
        <taxon>Bacillota</taxon>
        <taxon>Bacilli</taxon>
        <taxon>Bacillales</taxon>
        <taxon>Bacillaceae</taxon>
        <taxon>Tigheibacillus</taxon>
    </lineage>
</organism>